<evidence type="ECO:0000259" key="9">
    <source>
        <dbReference type="PROSITE" id="PS52040"/>
    </source>
</evidence>
<evidence type="ECO:0000256" key="5">
    <source>
        <dbReference type="ARBA" id="ARBA00023125"/>
    </source>
</evidence>
<gene>
    <name evidence="10" type="ORF">NITHO_5400005</name>
</gene>
<sequence>MATTIQPNGHETTIEAEDFSTLFEDAFVQYALAVVTSRALPDARDGLKPVQRRILYCMHENGYHSTRTTVKSASVVGDVLKSYHPHGDSAVYDAAVRMAQGFTMRYPLIDGQGNFGSVDGDAAAAYRYTEMRLSPVGELLLRDIEQETVPFTETYLQDPKVTEPVYLPARIPPVCNPASGIAVGLSTEIPPHNLGESIRAAIALLDNPELTVDALMTVLKGPDFPTGGRIMGTTGIRDYLETGKGRLIVRGEVRLEQELRQRNLIVTEIPPVSRARLVKSMISAVNDGKVKGVTDIRNESDEEKGTRIVIELDRNATPETILNQLYRYSDLETPVSINMVFLFGDPGQPARQPKQTGMADLLRYWNRHQIDVITKRAEYQLRKAEERLHVVEGLIIGAANADEIVKIFQAARDRATAKEQIKQRYALSDIQADVIANMTLAQVTKLDAAKYAEEKKSLTRRIKELQALLKSEAKKVALLKDELGAILAQHGDARRTRIDDGGSEIQEVASLVEEQPVLILVSTSGRVKAIPANSIRRQRPSTNDATASATRARSTRNADGAAIIVPASTLDYLLVLTSSGRVYLSRGHEVPLGTRASAGDPVQKVFGLRPDEAVAAILPVAELSDGRYVVWFSANGKVKKTALSEYRSINSAGLNDFKLLAGDSVTAASLSDGNGEFLVIASDGHALRFPDAEVRPTGRDGQGVNAMTLKEGATVVAGLALPAGDAAGDLFIVSADGLGKRTALAHFPVKHRATSGIAAIALAKDDRVAGALLAASGDGALVASAGGRLDRLALRSLRRQGRATKGSPLMVLAAKDRISSVGRLGSG</sequence>
<dbReference type="RefSeq" id="WP_008480777.1">
    <property type="nucleotide sequence ID" value="NZ_CAGS01000491.1"/>
</dbReference>
<reference evidence="10 11" key="1">
    <citation type="journal article" date="2012" name="ISME J.">
        <title>Nitrification expanded: discovery, physiology and genomics of a nitrite-oxidizing bacterium from the phylum Chloroflexi.</title>
        <authorList>
            <person name="Sorokin D.Y."/>
            <person name="Lucker S."/>
            <person name="Vejmelkova D."/>
            <person name="Kostrikina N.A."/>
            <person name="Kleerebezem R."/>
            <person name="Rijpstra W.I."/>
            <person name="Damste J.S."/>
            <person name="Le Paslier D."/>
            <person name="Muyzer G."/>
            <person name="Wagner M."/>
            <person name="van Loosdrecht M.C."/>
            <person name="Daims H."/>
        </authorList>
    </citation>
    <scope>NUCLEOTIDE SEQUENCE [LARGE SCALE GENOMIC DNA]</scope>
    <source>
        <strain evidence="11">none</strain>
    </source>
</reference>
<proteinExistence type="inferred from homology"/>
<dbReference type="GO" id="GO:0003918">
    <property type="term" value="F:DNA topoisomerase type II (double strand cut, ATP-hydrolyzing) activity"/>
    <property type="evidence" value="ECO:0007669"/>
    <property type="project" value="UniProtKB-EC"/>
</dbReference>
<dbReference type="InterPro" id="IPR013758">
    <property type="entry name" value="Topo_IIA_A/C_ab"/>
</dbReference>
<dbReference type="Pfam" id="PF03989">
    <property type="entry name" value="DNA_gyraseA_C"/>
    <property type="match status" value="6"/>
</dbReference>
<dbReference type="EC" id="5.6.2.2" evidence="3"/>
<evidence type="ECO:0000256" key="2">
    <source>
        <dbReference type="ARBA" id="ARBA00008263"/>
    </source>
</evidence>
<dbReference type="AlphaFoldDB" id="I4ELX3"/>
<dbReference type="EMBL" id="CAGS01000491">
    <property type="protein sequence ID" value="CCF85686.1"/>
    <property type="molecule type" value="Genomic_DNA"/>
</dbReference>
<dbReference type="NCBIfam" id="NF004044">
    <property type="entry name" value="PRK05561.1"/>
    <property type="match status" value="1"/>
</dbReference>
<comment type="catalytic activity">
    <reaction evidence="1 7">
        <text>ATP-dependent breakage, passage and rejoining of double-stranded DNA.</text>
        <dbReference type="EC" id="5.6.2.2"/>
    </reaction>
</comment>
<comment type="similarity">
    <text evidence="2">Belongs to the type II topoisomerase GyrA/ParC subunit family.</text>
</comment>
<feature type="domain" description="Topo IIA-type catalytic" evidence="9">
    <location>
        <begin position="40"/>
        <end position="511"/>
    </location>
</feature>
<evidence type="ECO:0000256" key="4">
    <source>
        <dbReference type="ARBA" id="ARBA00023029"/>
    </source>
</evidence>
<name>I4ELX3_9BACT</name>
<dbReference type="SUPFAM" id="SSF101904">
    <property type="entry name" value="GyrA/ParC C-terminal domain-like"/>
    <property type="match status" value="1"/>
</dbReference>
<evidence type="ECO:0000313" key="11">
    <source>
        <dbReference type="Proteomes" id="UP000004221"/>
    </source>
</evidence>
<dbReference type="GO" id="GO:0009330">
    <property type="term" value="C:DNA topoisomerase type II (double strand cut, ATP-hydrolyzing) complex"/>
    <property type="evidence" value="ECO:0007669"/>
    <property type="project" value="TreeGrafter"/>
</dbReference>
<dbReference type="PANTHER" id="PTHR43493:SF5">
    <property type="entry name" value="DNA GYRASE SUBUNIT A, CHLOROPLASTIC_MITOCHONDRIAL"/>
    <property type="match status" value="1"/>
</dbReference>
<evidence type="ECO:0000256" key="7">
    <source>
        <dbReference type="PROSITE-ProRule" id="PRU01384"/>
    </source>
</evidence>
<feature type="active site" description="O-(5'-phospho-DNA)-tyrosine intermediate" evidence="7">
    <location>
        <position position="128"/>
    </location>
</feature>
<dbReference type="PROSITE" id="PS52040">
    <property type="entry name" value="TOPO_IIA"/>
    <property type="match status" value="1"/>
</dbReference>
<evidence type="ECO:0000313" key="10">
    <source>
        <dbReference type="EMBL" id="CCF85686.1"/>
    </source>
</evidence>
<comment type="caution">
    <text evidence="10">The sequence shown here is derived from an EMBL/GenBank/DDBJ whole genome shotgun (WGS) entry which is preliminary data.</text>
</comment>
<keyword evidence="4 7" id="KW-0799">Topoisomerase</keyword>
<dbReference type="GO" id="GO:0005524">
    <property type="term" value="F:ATP binding"/>
    <property type="evidence" value="ECO:0007669"/>
    <property type="project" value="InterPro"/>
</dbReference>
<dbReference type="GO" id="GO:0006265">
    <property type="term" value="P:DNA topological change"/>
    <property type="evidence" value="ECO:0007669"/>
    <property type="project" value="UniProtKB-UniRule"/>
</dbReference>
<dbReference type="Gene3D" id="3.30.1360.40">
    <property type="match status" value="1"/>
</dbReference>
<keyword evidence="6 7" id="KW-0413">Isomerase</keyword>
<dbReference type="InterPro" id="IPR013760">
    <property type="entry name" value="Topo_IIA-like_dom_sf"/>
</dbReference>
<dbReference type="GO" id="GO:0003677">
    <property type="term" value="F:DNA binding"/>
    <property type="evidence" value="ECO:0007669"/>
    <property type="project" value="UniProtKB-UniRule"/>
</dbReference>
<dbReference type="InterPro" id="IPR035516">
    <property type="entry name" value="Gyrase/topoIV_suA_C"/>
</dbReference>
<evidence type="ECO:0000256" key="1">
    <source>
        <dbReference type="ARBA" id="ARBA00000185"/>
    </source>
</evidence>
<dbReference type="InterPro" id="IPR013757">
    <property type="entry name" value="Topo_IIA_A_a_sf"/>
</dbReference>
<keyword evidence="5 7" id="KW-0238">DNA-binding</keyword>
<dbReference type="CDD" id="cd00187">
    <property type="entry name" value="TOP4c"/>
    <property type="match status" value="1"/>
</dbReference>
<protein>
    <recommendedName>
        <fullName evidence="3">DNA topoisomerase (ATP-hydrolyzing)</fullName>
        <ecNumber evidence="3">5.6.2.2</ecNumber>
    </recommendedName>
</protein>
<dbReference type="SUPFAM" id="SSF56719">
    <property type="entry name" value="Type II DNA topoisomerase"/>
    <property type="match status" value="1"/>
</dbReference>
<keyword evidence="11" id="KW-1185">Reference proteome</keyword>
<dbReference type="Gene3D" id="2.120.10.90">
    <property type="entry name" value="DNA gyrase/topoisomerase IV, subunit A, C-terminal"/>
    <property type="match status" value="1"/>
</dbReference>
<evidence type="ECO:0000256" key="3">
    <source>
        <dbReference type="ARBA" id="ARBA00012895"/>
    </source>
</evidence>
<evidence type="ECO:0000256" key="8">
    <source>
        <dbReference type="SAM" id="Coils"/>
    </source>
</evidence>
<dbReference type="Proteomes" id="UP000004221">
    <property type="component" value="Unassembled WGS sequence"/>
</dbReference>
<dbReference type="Gene3D" id="1.10.268.10">
    <property type="entry name" value="Topoisomerase, domain 3"/>
    <property type="match status" value="1"/>
</dbReference>
<dbReference type="Pfam" id="PF00521">
    <property type="entry name" value="DNA_topoisoIV"/>
    <property type="match status" value="1"/>
</dbReference>
<dbReference type="InterPro" id="IPR002205">
    <property type="entry name" value="Topo_IIA_dom_A"/>
</dbReference>
<dbReference type="InterPro" id="IPR006691">
    <property type="entry name" value="GyrA/parC_rep"/>
</dbReference>
<dbReference type="PANTHER" id="PTHR43493">
    <property type="entry name" value="DNA GYRASE/TOPOISOMERASE SUBUNIT A"/>
    <property type="match status" value="1"/>
</dbReference>
<dbReference type="SMART" id="SM00434">
    <property type="entry name" value="TOP4c"/>
    <property type="match status" value="1"/>
</dbReference>
<feature type="coiled-coil region" evidence="8">
    <location>
        <begin position="448"/>
        <end position="482"/>
    </location>
</feature>
<organism evidence="10 11">
    <name type="scientific">Nitrolancea hollandica Lb</name>
    <dbReference type="NCBI Taxonomy" id="1129897"/>
    <lineage>
        <taxon>Bacteria</taxon>
        <taxon>Pseudomonadati</taxon>
        <taxon>Thermomicrobiota</taxon>
        <taxon>Thermomicrobia</taxon>
        <taxon>Sphaerobacterales</taxon>
        <taxon>Sphaerobacterineae</taxon>
        <taxon>Sphaerobacteraceae</taxon>
        <taxon>Nitrolancea</taxon>
    </lineage>
</organism>
<accession>I4ELX3</accession>
<dbReference type="Gene3D" id="3.90.199.10">
    <property type="entry name" value="Topoisomerase II, domain 5"/>
    <property type="match status" value="1"/>
</dbReference>
<dbReference type="OrthoDB" id="9806486at2"/>
<dbReference type="InterPro" id="IPR050220">
    <property type="entry name" value="Type_II_DNA_Topoisomerases"/>
</dbReference>
<evidence type="ECO:0000256" key="6">
    <source>
        <dbReference type="ARBA" id="ARBA00023235"/>
    </source>
</evidence>
<keyword evidence="8" id="KW-0175">Coiled coil</keyword>